<accession>A0A376X6X2</accession>
<gene>
    <name evidence="1" type="ORF">NCTC9045_05393</name>
</gene>
<reference evidence="1 2" key="1">
    <citation type="submission" date="2018-06" db="EMBL/GenBank/DDBJ databases">
        <authorList>
            <consortium name="Pathogen Informatics"/>
            <person name="Doyle S."/>
        </authorList>
    </citation>
    <scope>NUCLEOTIDE SEQUENCE [LARGE SCALE GENOMIC DNA]</scope>
    <source>
        <strain evidence="1 2">NCTC9045</strain>
    </source>
</reference>
<dbReference type="Proteomes" id="UP000254503">
    <property type="component" value="Unassembled WGS sequence"/>
</dbReference>
<protein>
    <recommendedName>
        <fullName evidence="3">Vimentin</fullName>
    </recommendedName>
</protein>
<dbReference type="EMBL" id="UGDD01000002">
    <property type="protein sequence ID" value="STJ57371.1"/>
    <property type="molecule type" value="Genomic_DNA"/>
</dbReference>
<evidence type="ECO:0008006" key="3">
    <source>
        <dbReference type="Google" id="ProtNLM"/>
    </source>
</evidence>
<organism evidence="1 2">
    <name type="scientific">Escherichia coli</name>
    <dbReference type="NCBI Taxonomy" id="562"/>
    <lineage>
        <taxon>Bacteria</taxon>
        <taxon>Pseudomonadati</taxon>
        <taxon>Pseudomonadota</taxon>
        <taxon>Gammaproteobacteria</taxon>
        <taxon>Enterobacterales</taxon>
        <taxon>Enterobacteriaceae</taxon>
        <taxon>Escherichia</taxon>
    </lineage>
</organism>
<name>A0A376X6X2_ECOLX</name>
<sequence length="49" mass="5748">MYTQTLYELSQEAERLLQLSRQQLQLLEKNASLCTRRRRATTGFTLESA</sequence>
<proteinExistence type="predicted"/>
<dbReference type="AlphaFoldDB" id="A0A376X6X2"/>
<evidence type="ECO:0000313" key="1">
    <source>
        <dbReference type="EMBL" id="STJ57371.1"/>
    </source>
</evidence>
<evidence type="ECO:0000313" key="2">
    <source>
        <dbReference type="Proteomes" id="UP000254503"/>
    </source>
</evidence>